<dbReference type="AlphaFoldDB" id="A0A5B1BY15"/>
<keyword evidence="2" id="KW-0808">Transferase</keyword>
<reference evidence="6 7" key="1">
    <citation type="submission" date="2019-09" db="EMBL/GenBank/DDBJ databases">
        <authorList>
            <person name="Kritzky A."/>
            <person name="Schelkanova E.Y."/>
            <person name="Alkhova Z.V."/>
            <person name="Smirnova N.I."/>
        </authorList>
    </citation>
    <scope>NUCLEOTIDE SEQUENCE [LARGE SCALE GENOMIC DNA]</scope>
    <source>
        <strain evidence="6 7">M1526</strain>
    </source>
</reference>
<dbReference type="GO" id="GO:0017136">
    <property type="term" value="F:histone deacetylase activity, NAD-dependent"/>
    <property type="evidence" value="ECO:0007669"/>
    <property type="project" value="TreeGrafter"/>
</dbReference>
<gene>
    <name evidence="6" type="ORF">F0M16_16510</name>
</gene>
<organism evidence="6 7">
    <name type="scientific">Vibrio cholerae</name>
    <dbReference type="NCBI Taxonomy" id="666"/>
    <lineage>
        <taxon>Bacteria</taxon>
        <taxon>Pseudomonadati</taxon>
        <taxon>Pseudomonadota</taxon>
        <taxon>Gammaproteobacteria</taxon>
        <taxon>Vibrionales</taxon>
        <taxon>Vibrionaceae</taxon>
        <taxon>Vibrio</taxon>
    </lineage>
</organism>
<dbReference type="InterPro" id="IPR026591">
    <property type="entry name" value="Sirtuin_cat_small_dom_sf"/>
</dbReference>
<dbReference type="InterPro" id="IPR003000">
    <property type="entry name" value="Sirtuin"/>
</dbReference>
<dbReference type="Pfam" id="PF02146">
    <property type="entry name" value="SIR2"/>
    <property type="match status" value="1"/>
</dbReference>
<dbReference type="InterPro" id="IPR026590">
    <property type="entry name" value="Ssirtuin_cat_dom"/>
</dbReference>
<dbReference type="EC" id="2.3.1.286" evidence="1"/>
<dbReference type="EMBL" id="VUAA01000019">
    <property type="protein sequence ID" value="KAA1253677.1"/>
    <property type="molecule type" value="Genomic_DNA"/>
</dbReference>
<evidence type="ECO:0000313" key="7">
    <source>
        <dbReference type="Proteomes" id="UP000323225"/>
    </source>
</evidence>
<proteinExistence type="predicted"/>
<dbReference type="PANTHER" id="PTHR11085">
    <property type="entry name" value="NAD-DEPENDENT PROTEIN DEACYLASE SIRTUIN-5, MITOCHONDRIAL-RELATED"/>
    <property type="match status" value="1"/>
</dbReference>
<evidence type="ECO:0000256" key="2">
    <source>
        <dbReference type="ARBA" id="ARBA00022679"/>
    </source>
</evidence>
<evidence type="ECO:0000256" key="3">
    <source>
        <dbReference type="ARBA" id="ARBA00023027"/>
    </source>
</evidence>
<name>A0A5B1BY15_VIBCL</name>
<evidence type="ECO:0000256" key="4">
    <source>
        <dbReference type="PROSITE-ProRule" id="PRU00236"/>
    </source>
</evidence>
<dbReference type="GO" id="GO:0070403">
    <property type="term" value="F:NAD+ binding"/>
    <property type="evidence" value="ECO:0007669"/>
    <property type="project" value="InterPro"/>
</dbReference>
<evidence type="ECO:0000313" key="6">
    <source>
        <dbReference type="EMBL" id="KAA1253677.1"/>
    </source>
</evidence>
<accession>A0A5B1BY15</accession>
<dbReference type="PROSITE" id="PS50305">
    <property type="entry name" value="SIRTUIN"/>
    <property type="match status" value="1"/>
</dbReference>
<dbReference type="SUPFAM" id="SSF52467">
    <property type="entry name" value="DHS-like NAD/FAD-binding domain"/>
    <property type="match status" value="1"/>
</dbReference>
<feature type="domain" description="Deacetylase sirtuin-type" evidence="5">
    <location>
        <begin position="1"/>
        <end position="265"/>
    </location>
</feature>
<comment type="caution">
    <text evidence="4">Lacks conserved residue(s) required for the propagation of feature annotation.</text>
</comment>
<dbReference type="InterPro" id="IPR029035">
    <property type="entry name" value="DHS-like_NAD/FAD-binding_dom"/>
</dbReference>
<dbReference type="InterPro" id="IPR050134">
    <property type="entry name" value="NAD-dep_sirtuin_deacylases"/>
</dbReference>
<sequence length="265" mass="29866">MKKAVISLNDNEIEISNSDRVLFITGAGISVASGLPTYRGEGGLYTNQKGKIEHLLSAFNMDKRPGVIWDVISPLLKGYESYKPNIAHTQIAQIQKLVKDSCVFTQQVDNLHQKAGSENVIDIHGNLSVVYCKNCINVRGIKHGYIPISDIDLNVKTKRNAPACSFCKSDLRPNIVPFNGMLDMEKIYQLEDFLREPVSHVFVIGTSLQFPYMEEPIRGCHKAYNAKIIYVEPSDAFDVLSQTDIPHYRAKMTSSEFFENCLRFE</sequence>
<dbReference type="PANTHER" id="PTHR11085:SF10">
    <property type="entry name" value="NAD-DEPENDENT PROTEIN DEACYLASE SIRTUIN-5, MITOCHONDRIAL-RELATED"/>
    <property type="match status" value="1"/>
</dbReference>
<evidence type="ECO:0000259" key="5">
    <source>
        <dbReference type="PROSITE" id="PS50305"/>
    </source>
</evidence>
<dbReference type="Gene3D" id="3.40.50.1220">
    <property type="entry name" value="TPP-binding domain"/>
    <property type="match status" value="1"/>
</dbReference>
<dbReference type="Proteomes" id="UP000323225">
    <property type="component" value="Unassembled WGS sequence"/>
</dbReference>
<comment type="caution">
    <text evidence="6">The sequence shown here is derived from an EMBL/GenBank/DDBJ whole genome shotgun (WGS) entry which is preliminary data.</text>
</comment>
<protein>
    <recommendedName>
        <fullName evidence="1">protein acetyllysine N-acetyltransferase</fullName>
        <ecNumber evidence="1">2.3.1.286</ecNumber>
    </recommendedName>
</protein>
<dbReference type="Gene3D" id="3.30.1600.10">
    <property type="entry name" value="SIR2/SIRT2 'Small Domain"/>
    <property type="match status" value="1"/>
</dbReference>
<keyword evidence="3" id="KW-0520">NAD</keyword>
<evidence type="ECO:0000256" key="1">
    <source>
        <dbReference type="ARBA" id="ARBA00012928"/>
    </source>
</evidence>